<dbReference type="PROSITE" id="PS51257">
    <property type="entry name" value="PROKAR_LIPOPROTEIN"/>
    <property type="match status" value="1"/>
</dbReference>
<dbReference type="EMBL" id="JACHNC010000001">
    <property type="protein sequence ID" value="MBB4752242.1"/>
    <property type="molecule type" value="Genomic_DNA"/>
</dbReference>
<comment type="caution">
    <text evidence="3">The sequence shown here is derived from an EMBL/GenBank/DDBJ whole genome shotgun (WGS) entry which is preliminary data.</text>
</comment>
<evidence type="ECO:0000313" key="5">
    <source>
        <dbReference type="Proteomes" id="UP000631312"/>
    </source>
</evidence>
<evidence type="ECO:0000256" key="1">
    <source>
        <dbReference type="SAM" id="Phobius"/>
    </source>
</evidence>
<keyword evidence="1" id="KW-1133">Transmembrane helix</keyword>
<sequence>MKDTTAAVIRPPGSWEFGTHALILAVGAAGCFDVFLFAGELALRHHLSTGDPAVSPNVLWIIDHPTDVWLLHFVLLGAYIGGFYLWRNRTREMLGNFVPADADAAVWHWSVPVWSLLVGIPAVIRRHDPASGSDVVSALGMDALLDAVRIAGITVLLIGVVAIRDQARQAIVDWNTPRTTAEPALVPAEFTEGVADDGWWWQVNDTVQEQDLVLLASTGEREHRWLLIPRGGDPAKARDTIPPGATITAFPEPPTGGVTDGWEPPAAEEYHGLLNEPTDGTLRYRRVGAGEVPAFLEAARAALSWGLYPVDAPDAVVAVVPGG</sequence>
<evidence type="ECO:0000313" key="3">
    <source>
        <dbReference type="EMBL" id="MBB4752242.1"/>
    </source>
</evidence>
<dbReference type="RefSeq" id="WP_188124144.1">
    <property type="nucleotide sequence ID" value="NZ_BOMP01000162.1"/>
</dbReference>
<accession>A0A7W7HL50</accession>
<keyword evidence="5" id="KW-1185">Reference proteome</keyword>
<evidence type="ECO:0000313" key="2">
    <source>
        <dbReference type="EMBL" id="GIE45433.1"/>
    </source>
</evidence>
<dbReference type="EMBL" id="BOMP01000162">
    <property type="protein sequence ID" value="GIE45433.1"/>
    <property type="molecule type" value="Genomic_DNA"/>
</dbReference>
<gene>
    <name evidence="2" type="ORF">Alo02nite_83310</name>
    <name evidence="3" type="ORF">BJ964_006403</name>
</gene>
<proteinExistence type="predicted"/>
<organism evidence="3 4">
    <name type="scientific">Actinoplanes lobatus</name>
    <dbReference type="NCBI Taxonomy" id="113568"/>
    <lineage>
        <taxon>Bacteria</taxon>
        <taxon>Bacillati</taxon>
        <taxon>Actinomycetota</taxon>
        <taxon>Actinomycetes</taxon>
        <taxon>Micromonosporales</taxon>
        <taxon>Micromonosporaceae</taxon>
        <taxon>Actinoplanes</taxon>
    </lineage>
</organism>
<keyword evidence="1" id="KW-0472">Membrane</keyword>
<evidence type="ECO:0000313" key="4">
    <source>
        <dbReference type="Proteomes" id="UP000590511"/>
    </source>
</evidence>
<dbReference type="Proteomes" id="UP000631312">
    <property type="component" value="Unassembled WGS sequence"/>
</dbReference>
<dbReference type="AlphaFoldDB" id="A0A7W7HL50"/>
<dbReference type="Proteomes" id="UP000590511">
    <property type="component" value="Unassembled WGS sequence"/>
</dbReference>
<name>A0A7W7HL50_9ACTN</name>
<reference evidence="2 5" key="2">
    <citation type="submission" date="2021-01" db="EMBL/GenBank/DDBJ databases">
        <title>Whole genome shotgun sequence of Actinoplanes lobatus NBRC 12513.</title>
        <authorList>
            <person name="Komaki H."/>
            <person name="Tamura T."/>
        </authorList>
    </citation>
    <scope>NUCLEOTIDE SEQUENCE [LARGE SCALE GENOMIC DNA]</scope>
    <source>
        <strain evidence="2 5">NBRC 12513</strain>
    </source>
</reference>
<reference evidence="3 4" key="1">
    <citation type="submission" date="2020-08" db="EMBL/GenBank/DDBJ databases">
        <title>Sequencing the genomes of 1000 actinobacteria strains.</title>
        <authorList>
            <person name="Klenk H.-P."/>
        </authorList>
    </citation>
    <scope>NUCLEOTIDE SEQUENCE [LARGE SCALE GENOMIC DNA]</scope>
    <source>
        <strain evidence="3 4">DSM 43150</strain>
    </source>
</reference>
<feature type="transmembrane region" description="Helical" evidence="1">
    <location>
        <begin position="106"/>
        <end position="124"/>
    </location>
</feature>
<keyword evidence="1" id="KW-0812">Transmembrane</keyword>
<feature type="transmembrane region" description="Helical" evidence="1">
    <location>
        <begin position="21"/>
        <end position="39"/>
    </location>
</feature>
<feature type="transmembrane region" description="Helical" evidence="1">
    <location>
        <begin position="68"/>
        <end position="86"/>
    </location>
</feature>
<feature type="transmembrane region" description="Helical" evidence="1">
    <location>
        <begin position="144"/>
        <end position="163"/>
    </location>
</feature>
<protein>
    <submittedName>
        <fullName evidence="3">Uncharacterized protein</fullName>
    </submittedName>
</protein>